<keyword evidence="2" id="KW-1185">Reference proteome</keyword>
<dbReference type="CDD" id="cd11532">
    <property type="entry name" value="NTP-PPase_COG4997"/>
    <property type="match status" value="1"/>
</dbReference>
<evidence type="ECO:0000313" key="2">
    <source>
        <dbReference type="Proteomes" id="UP000008204"/>
    </source>
</evidence>
<sequence length="110" mass="13126">MRQYHHKLVRDKIPDIIAKSENFCEIRTLSEQEYLEALKHKLLEEAQEVIEADPENLVKELGDLFEVIDNILIAYQISRETVINYQQQRRKERGGFTQRIQLIWTETQAQ</sequence>
<dbReference type="eggNOG" id="COG4997">
    <property type="taxonomic scope" value="Bacteria"/>
</dbReference>
<dbReference type="Gene3D" id="1.10.287.1080">
    <property type="entry name" value="MazG-like"/>
    <property type="match status" value="1"/>
</dbReference>
<proteinExistence type="predicted"/>
<reference evidence="2" key="1">
    <citation type="journal article" date="2011" name="MBio">
        <title>Novel metabolic attributes of the genus Cyanothece, comprising a group of unicellular nitrogen-fixing Cyanobacteria.</title>
        <authorList>
            <person name="Bandyopadhyay A."/>
            <person name="Elvitigala T."/>
            <person name="Welsh E."/>
            <person name="Stockel J."/>
            <person name="Liberton M."/>
            <person name="Min H."/>
            <person name="Sherman L.A."/>
            <person name="Pakrasi H.B."/>
        </authorList>
    </citation>
    <scope>NUCLEOTIDE SEQUENCE [LARGE SCALE GENOMIC DNA]</scope>
    <source>
        <strain evidence="2">PCC 8801</strain>
    </source>
</reference>
<dbReference type="Proteomes" id="UP000008204">
    <property type="component" value="Chromosome"/>
</dbReference>
<name>B7JWE8_RIPO1</name>
<dbReference type="InterPro" id="IPR038735">
    <property type="entry name" value="MSMEG_1276-like_NTP-PPase_dom"/>
</dbReference>
<dbReference type="EMBL" id="CP001287">
    <property type="protein sequence ID" value="ACK66993.1"/>
    <property type="molecule type" value="Genomic_DNA"/>
</dbReference>
<accession>B7JWE8</accession>
<evidence type="ECO:0000313" key="1">
    <source>
        <dbReference type="EMBL" id="ACK66993.1"/>
    </source>
</evidence>
<gene>
    <name evidence="1" type="ordered locus">PCC8801_3006</name>
</gene>
<dbReference type="STRING" id="41431.PCC8801_3006"/>
<dbReference type="RefSeq" id="WP_012596255.1">
    <property type="nucleotide sequence ID" value="NC_011726.1"/>
</dbReference>
<dbReference type="AlphaFoldDB" id="B7JWE8"/>
<dbReference type="GO" id="GO:0016787">
    <property type="term" value="F:hydrolase activity"/>
    <property type="evidence" value="ECO:0007669"/>
    <property type="project" value="UniProtKB-KW"/>
</dbReference>
<dbReference type="KEGG" id="cyp:PCC8801_3006"/>
<protein>
    <submittedName>
        <fullName evidence="1">MazG nucleotide pyrophosphohydrolase</fullName>
    </submittedName>
</protein>
<organism evidence="1 2">
    <name type="scientific">Rippkaea orientalis (strain PCC 8801 / RF-1)</name>
    <name type="common">Cyanothece sp. (strain PCC 8801)</name>
    <dbReference type="NCBI Taxonomy" id="41431"/>
    <lineage>
        <taxon>Bacteria</taxon>
        <taxon>Bacillati</taxon>
        <taxon>Cyanobacteriota</taxon>
        <taxon>Cyanophyceae</taxon>
        <taxon>Oscillatoriophycideae</taxon>
        <taxon>Chroococcales</taxon>
        <taxon>Aphanothecaceae</taxon>
        <taxon>Rippkaea</taxon>
        <taxon>Rippkaea orientalis</taxon>
    </lineage>
</organism>
<dbReference type="HOGENOM" id="CLU_142081_1_0_3"/>
<dbReference type="SUPFAM" id="SSF101386">
    <property type="entry name" value="all-alpha NTP pyrophosphatases"/>
    <property type="match status" value="1"/>
</dbReference>
<dbReference type="OrthoDB" id="9813491at2"/>
<keyword evidence="1" id="KW-0378">Hydrolase</keyword>